<name>A0A8J2SD71_9STRA</name>
<feature type="transmembrane region" description="Helical" evidence="1">
    <location>
        <begin position="12"/>
        <end position="32"/>
    </location>
</feature>
<dbReference type="OrthoDB" id="10638010at2759"/>
<keyword evidence="1" id="KW-1133">Transmembrane helix</keyword>
<keyword evidence="1" id="KW-0472">Membrane</keyword>
<reference evidence="2" key="1">
    <citation type="submission" date="2021-11" db="EMBL/GenBank/DDBJ databases">
        <authorList>
            <consortium name="Genoscope - CEA"/>
            <person name="William W."/>
        </authorList>
    </citation>
    <scope>NUCLEOTIDE SEQUENCE</scope>
</reference>
<feature type="transmembrane region" description="Helical" evidence="1">
    <location>
        <begin position="109"/>
        <end position="127"/>
    </location>
</feature>
<dbReference type="AlphaFoldDB" id="A0A8J2SD71"/>
<comment type="caution">
    <text evidence="2">The sequence shown here is derived from an EMBL/GenBank/DDBJ whole genome shotgun (WGS) entry which is preliminary data.</text>
</comment>
<sequence>MGLTLTQAFQIHAVVGILFCLPVFTSGISGFLETITNGQLTDPDMFTLHLAGVDFSKNMMIALQCYAGTKMNAEAQKLLAWTYVAMCAMCGSCLFIYPFAPLTECVPPLLYETIVPTVYIVAIMGTGKGKSS</sequence>
<evidence type="ECO:0000313" key="3">
    <source>
        <dbReference type="Proteomes" id="UP000789595"/>
    </source>
</evidence>
<feature type="transmembrane region" description="Helical" evidence="1">
    <location>
        <begin position="78"/>
        <end position="97"/>
    </location>
</feature>
<gene>
    <name evidence="2" type="ORF">PECAL_2P13300</name>
</gene>
<protein>
    <submittedName>
        <fullName evidence="2">Uncharacterized protein</fullName>
    </submittedName>
</protein>
<organism evidence="2 3">
    <name type="scientific">Pelagomonas calceolata</name>
    <dbReference type="NCBI Taxonomy" id="35677"/>
    <lineage>
        <taxon>Eukaryota</taxon>
        <taxon>Sar</taxon>
        <taxon>Stramenopiles</taxon>
        <taxon>Ochrophyta</taxon>
        <taxon>Pelagophyceae</taxon>
        <taxon>Pelagomonadales</taxon>
        <taxon>Pelagomonadaceae</taxon>
        <taxon>Pelagomonas</taxon>
    </lineage>
</organism>
<keyword evidence="3" id="KW-1185">Reference proteome</keyword>
<proteinExistence type="predicted"/>
<dbReference type="EMBL" id="CAKKNE010000002">
    <property type="protein sequence ID" value="CAH0368271.1"/>
    <property type="molecule type" value="Genomic_DNA"/>
</dbReference>
<evidence type="ECO:0000256" key="1">
    <source>
        <dbReference type="SAM" id="Phobius"/>
    </source>
</evidence>
<dbReference type="Proteomes" id="UP000789595">
    <property type="component" value="Unassembled WGS sequence"/>
</dbReference>
<evidence type="ECO:0000313" key="2">
    <source>
        <dbReference type="EMBL" id="CAH0368271.1"/>
    </source>
</evidence>
<keyword evidence="1" id="KW-0812">Transmembrane</keyword>
<accession>A0A8J2SD71</accession>